<evidence type="ECO:0000256" key="3">
    <source>
        <dbReference type="ARBA" id="ARBA00022553"/>
    </source>
</evidence>
<dbReference type="InterPro" id="IPR050482">
    <property type="entry name" value="Sensor_HK_TwoCompSys"/>
</dbReference>
<keyword evidence="4" id="KW-0808">Transferase</keyword>
<feature type="coiled-coil region" evidence="9">
    <location>
        <begin position="832"/>
        <end position="873"/>
    </location>
</feature>
<organism evidence="11 12">
    <name type="scientific">Myxococcus xanthus (strain DK1622)</name>
    <dbReference type="NCBI Taxonomy" id="246197"/>
    <lineage>
        <taxon>Bacteria</taxon>
        <taxon>Pseudomonadati</taxon>
        <taxon>Myxococcota</taxon>
        <taxon>Myxococcia</taxon>
        <taxon>Myxococcales</taxon>
        <taxon>Cystobacterineae</taxon>
        <taxon>Myxococcaceae</taxon>
        <taxon>Myxococcus</taxon>
    </lineage>
</organism>
<dbReference type="PANTHER" id="PTHR24421">
    <property type="entry name" value="NITRATE/NITRITE SENSOR PROTEIN NARX-RELATED"/>
    <property type="match status" value="1"/>
</dbReference>
<dbReference type="SUPFAM" id="SSF55874">
    <property type="entry name" value="ATPase domain of HSP90 chaperone/DNA topoisomerase II/histidine kinase"/>
    <property type="match status" value="1"/>
</dbReference>
<dbReference type="EC" id="2.7.13.3" evidence="2"/>
<dbReference type="eggNOG" id="COG4585">
    <property type="taxonomic scope" value="Bacteria"/>
</dbReference>
<evidence type="ECO:0000259" key="10">
    <source>
        <dbReference type="PROSITE" id="PS50109"/>
    </source>
</evidence>
<dbReference type="InterPro" id="IPR011110">
    <property type="entry name" value="Reg_prop"/>
</dbReference>
<accession>Q1CZ92</accession>
<evidence type="ECO:0000313" key="12">
    <source>
        <dbReference type="Proteomes" id="UP000002402"/>
    </source>
</evidence>
<reference evidence="11 12" key="1">
    <citation type="journal article" date="2006" name="Proc. Natl. Acad. Sci. U.S.A.">
        <title>Evolution of sensory complexity recorded in a myxobacterial genome.</title>
        <authorList>
            <person name="Goldman B.S."/>
            <person name="Nierman W.C."/>
            <person name="Kaiser D."/>
            <person name="Slater S.C."/>
            <person name="Durkin A.S."/>
            <person name="Eisen J.A."/>
            <person name="Ronning C.M."/>
            <person name="Barbazuk W.B."/>
            <person name="Blanchard M."/>
            <person name="Field C."/>
            <person name="Halling C."/>
            <person name="Hinkle G."/>
            <person name="Iartchuk O."/>
            <person name="Kim H.S."/>
            <person name="Mackenzie C."/>
            <person name="Madupu R."/>
            <person name="Miller N."/>
            <person name="Shvartsbeyn A."/>
            <person name="Sullivan S.A."/>
            <person name="Vaudin M."/>
            <person name="Wiegand R."/>
            <person name="Kaplan H.B."/>
        </authorList>
    </citation>
    <scope>NUCLEOTIDE SEQUENCE [LARGE SCALE GENOMIC DNA]</scope>
    <source>
        <strain evidence="12">DK1622</strain>
    </source>
</reference>
<dbReference type="STRING" id="246197.MXAN_6150"/>
<evidence type="ECO:0000256" key="6">
    <source>
        <dbReference type="ARBA" id="ARBA00022777"/>
    </source>
</evidence>
<evidence type="ECO:0000256" key="2">
    <source>
        <dbReference type="ARBA" id="ARBA00012438"/>
    </source>
</evidence>
<evidence type="ECO:0000313" key="11">
    <source>
        <dbReference type="EMBL" id="ABF90271.1"/>
    </source>
</evidence>
<keyword evidence="8" id="KW-0902">Two-component regulatory system</keyword>
<dbReference type="InterPro" id="IPR036890">
    <property type="entry name" value="HATPase_C_sf"/>
</dbReference>
<evidence type="ECO:0000256" key="8">
    <source>
        <dbReference type="ARBA" id="ARBA00023012"/>
    </source>
</evidence>
<proteinExistence type="predicted"/>
<dbReference type="HOGENOM" id="CLU_000445_28_2_7"/>
<keyword evidence="3" id="KW-0597">Phosphoprotein</keyword>
<dbReference type="InterPro" id="IPR003594">
    <property type="entry name" value="HATPase_dom"/>
</dbReference>
<dbReference type="InterPro" id="IPR015943">
    <property type="entry name" value="WD40/YVTN_repeat-like_dom_sf"/>
</dbReference>
<dbReference type="SUPFAM" id="SSF63829">
    <property type="entry name" value="Calcium-dependent phosphotriesterase"/>
    <property type="match status" value="2"/>
</dbReference>
<protein>
    <recommendedName>
        <fullName evidence="2">histidine kinase</fullName>
        <ecNumber evidence="2">2.7.13.3</ecNumber>
    </recommendedName>
</protein>
<dbReference type="EnsemblBacteria" id="ABF90271">
    <property type="protein sequence ID" value="ABF90271"/>
    <property type="gene ID" value="MXAN_6150"/>
</dbReference>
<dbReference type="GO" id="GO:0005524">
    <property type="term" value="F:ATP binding"/>
    <property type="evidence" value="ECO:0007669"/>
    <property type="project" value="UniProtKB-KW"/>
</dbReference>
<dbReference type="Pfam" id="PF02518">
    <property type="entry name" value="HATPase_c"/>
    <property type="match status" value="1"/>
</dbReference>
<dbReference type="AlphaFoldDB" id="Q1CZ92"/>
<gene>
    <name evidence="11" type="ordered locus">MXAN_6150</name>
</gene>
<dbReference type="InterPro" id="IPR011712">
    <property type="entry name" value="Sig_transdc_His_kin_sub3_dim/P"/>
</dbReference>
<dbReference type="EMBL" id="CP000113">
    <property type="protein sequence ID" value="ABF90271.1"/>
    <property type="molecule type" value="Genomic_DNA"/>
</dbReference>
<keyword evidence="9" id="KW-0175">Coiled coil</keyword>
<dbReference type="Gene3D" id="2.130.10.10">
    <property type="entry name" value="YVTN repeat-like/Quinoprotein amine dehydrogenase"/>
    <property type="match status" value="3"/>
</dbReference>
<dbReference type="Pfam" id="PF07494">
    <property type="entry name" value="Reg_prop"/>
    <property type="match status" value="5"/>
</dbReference>
<evidence type="ECO:0000256" key="1">
    <source>
        <dbReference type="ARBA" id="ARBA00000085"/>
    </source>
</evidence>
<dbReference type="Proteomes" id="UP000002402">
    <property type="component" value="Chromosome"/>
</dbReference>
<keyword evidence="12" id="KW-1185">Reference proteome</keyword>
<dbReference type="Gene3D" id="3.30.565.10">
    <property type="entry name" value="Histidine kinase-like ATPase, C-terminal domain"/>
    <property type="match status" value="1"/>
</dbReference>
<dbReference type="CDD" id="cd16917">
    <property type="entry name" value="HATPase_UhpB-NarQ-NarX-like"/>
    <property type="match status" value="1"/>
</dbReference>
<evidence type="ECO:0000256" key="7">
    <source>
        <dbReference type="ARBA" id="ARBA00022840"/>
    </source>
</evidence>
<dbReference type="InterPro" id="IPR013783">
    <property type="entry name" value="Ig-like_fold"/>
</dbReference>
<dbReference type="GO" id="GO:0000155">
    <property type="term" value="F:phosphorelay sensor kinase activity"/>
    <property type="evidence" value="ECO:0007669"/>
    <property type="project" value="InterPro"/>
</dbReference>
<evidence type="ECO:0000256" key="9">
    <source>
        <dbReference type="SAM" id="Coils"/>
    </source>
</evidence>
<dbReference type="eggNOG" id="COG3292">
    <property type="taxonomic scope" value="Bacteria"/>
</dbReference>
<keyword evidence="6 11" id="KW-0418">Kinase</keyword>
<dbReference type="Gene3D" id="1.20.5.1930">
    <property type="match status" value="1"/>
</dbReference>
<evidence type="ECO:0000256" key="5">
    <source>
        <dbReference type="ARBA" id="ARBA00022741"/>
    </source>
</evidence>
<dbReference type="PROSITE" id="PS50109">
    <property type="entry name" value="HIS_KIN"/>
    <property type="match status" value="1"/>
</dbReference>
<dbReference type="GO" id="GO:0046983">
    <property type="term" value="F:protein dimerization activity"/>
    <property type="evidence" value="ECO:0007669"/>
    <property type="project" value="InterPro"/>
</dbReference>
<dbReference type="InterPro" id="IPR005467">
    <property type="entry name" value="His_kinase_dom"/>
</dbReference>
<dbReference type="PANTHER" id="PTHR24421:SF10">
    <property type="entry name" value="NITRATE_NITRITE SENSOR PROTEIN NARQ"/>
    <property type="match status" value="1"/>
</dbReference>
<dbReference type="KEGG" id="mxa:MXAN_6150"/>
<keyword evidence="5" id="KW-0547">Nucleotide-binding</keyword>
<dbReference type="SMART" id="SM00387">
    <property type="entry name" value="HATPase_c"/>
    <property type="match status" value="1"/>
</dbReference>
<sequence length="1080" mass="118412">MSSSRRFSLRTAPGWLGVLLFLLLCPAVALGAQELGLMQVGGARPFQAEYITEVLYDRVGLLWIGTREGLYLHDGQRFRKFQYELGNPASLASNAVRTLHEDAQGRLWVGTMTGGLSLVDRARWSFRHFRHDSSNPASIPHDGVFTLADADDGRLWVGTHRGLALLDPETGVAERIPLQPGGGQEFVMALKHDRTGALWVGTLSRGLFRRGPGATTFEPISSEERGPGSRDIFSLAADPDGGMWVGTRDGLYRVERDEAYLRRARLSPPEVAQKVQLVTELEPDGHGTLWIGSFGGGLLRVDTATGEVREERLPSAGPGYEHRIDEGALTFDAAGNLFIGTFGMGLFYAPFRQETFRTLRGKAGNSASGLTNEDVWAVIPDGDSHLLVGSFGGGVDRVDVRSGQAVPLPGPVLDGVDTRGVLSLLRTRDRELWVGISMGAYRLDPVTGQLLKFYRRTERGASDHPGFVNTLLQDARGHVWLGSGGQGLQRYRPETDDFVAFRHEPSNPRSLSDDFVTVLLEDRRGRFWVGTRSGGLNVCSASEDTVECMRLGADSKLHLSHYYVSTLMEDPSGAIWVGTVGGGLQRVSLDDSGLPVSVDLWTSTDGLIDNNVMAMARAPDGGIWVGTRAGLSRLDVATGAFENYAASDGLPSDAFNPEAVTLLGGRLYWGSSKGLVDLDPSVRPPREPSPPLILTSIEGLESDALPSQPVWDLPGLEVPWRQPFSLEFSLLDYARNGVEYAYRFTAEEPWLALGTRNQLSFHSLPPGEHSLRLRARSPGRDWVEMRPFTLRVAPPLWQRTDVRFGALAVVLLSVVVGLVWRTRLLVGRNLALRTLQAEREQALEEAEAGRERLRRLTMRLEAAKEEERKHLARELHDEFGQALTAVKLNLGLMNTFASPSVTRLPEVVALIDRLIGQVRALSVDLRPPQLDELGLVAALEWYLREVARRSGVELVFTASSAPPSLSKGRDIAVFRIIQEAVTNALRHASARRIDVRLETVGCVIRLEVRDDGKGFDVNQVLMGRGPGSFGVFGMQERVRDLGGHFEVTSRPGEGTRVVAEVRADEREDFSGGPHARVADG</sequence>
<name>Q1CZ92_MYXXD</name>
<dbReference type="Gene3D" id="2.60.40.10">
    <property type="entry name" value="Immunoglobulins"/>
    <property type="match status" value="1"/>
</dbReference>
<dbReference type="Pfam" id="PF07730">
    <property type="entry name" value="HisKA_3"/>
    <property type="match status" value="1"/>
</dbReference>
<evidence type="ECO:0000256" key="4">
    <source>
        <dbReference type="ARBA" id="ARBA00022679"/>
    </source>
</evidence>
<comment type="catalytic activity">
    <reaction evidence="1">
        <text>ATP + protein L-histidine = ADP + protein N-phospho-L-histidine.</text>
        <dbReference type="EC" id="2.7.13.3"/>
    </reaction>
</comment>
<dbReference type="GO" id="GO:0016020">
    <property type="term" value="C:membrane"/>
    <property type="evidence" value="ECO:0007669"/>
    <property type="project" value="InterPro"/>
</dbReference>
<feature type="domain" description="Histidine kinase" evidence="10">
    <location>
        <begin position="874"/>
        <end position="1065"/>
    </location>
</feature>
<keyword evidence="7" id="KW-0067">ATP-binding</keyword>